<dbReference type="AlphaFoldDB" id="A0AA36ANV6"/>
<keyword evidence="1" id="KW-1133">Transmembrane helix</keyword>
<name>A0AA36ANV6_OCTVU</name>
<evidence type="ECO:0000313" key="2">
    <source>
        <dbReference type="EMBL" id="CAI9719610.1"/>
    </source>
</evidence>
<evidence type="ECO:0000313" key="3">
    <source>
        <dbReference type="Proteomes" id="UP001162480"/>
    </source>
</evidence>
<gene>
    <name evidence="2" type="ORF">OCTVUL_1B016576</name>
</gene>
<reference evidence="2" key="1">
    <citation type="submission" date="2023-08" db="EMBL/GenBank/DDBJ databases">
        <authorList>
            <person name="Alioto T."/>
            <person name="Alioto T."/>
            <person name="Gomez Garrido J."/>
        </authorList>
    </citation>
    <scope>NUCLEOTIDE SEQUENCE</scope>
</reference>
<dbReference type="Proteomes" id="UP001162480">
    <property type="component" value="Chromosome 3"/>
</dbReference>
<organism evidence="2 3">
    <name type="scientific">Octopus vulgaris</name>
    <name type="common">Common octopus</name>
    <dbReference type="NCBI Taxonomy" id="6645"/>
    <lineage>
        <taxon>Eukaryota</taxon>
        <taxon>Metazoa</taxon>
        <taxon>Spiralia</taxon>
        <taxon>Lophotrochozoa</taxon>
        <taxon>Mollusca</taxon>
        <taxon>Cephalopoda</taxon>
        <taxon>Coleoidea</taxon>
        <taxon>Octopodiformes</taxon>
        <taxon>Octopoda</taxon>
        <taxon>Incirrata</taxon>
        <taxon>Octopodidae</taxon>
        <taxon>Octopus</taxon>
    </lineage>
</organism>
<keyword evidence="1" id="KW-0472">Membrane</keyword>
<protein>
    <submittedName>
        <fullName evidence="2">Uncharacterized protein</fullName>
    </submittedName>
</protein>
<evidence type="ECO:0000256" key="1">
    <source>
        <dbReference type="SAM" id="Phobius"/>
    </source>
</evidence>
<accession>A0AA36ANV6</accession>
<keyword evidence="3" id="KW-1185">Reference proteome</keyword>
<sequence length="119" mass="12795">MLAVDGCDDVVGKGIVYDGGGEGEGAMNVDAIIEVIVMLWRFCSLLMVALLLQLSSEWIYRIGQHMQREDLHSVLQVNQSLVEVIVGVGSCNGGSGGDGSDYNGVNYSYSQSIYDLSNE</sequence>
<feature type="transmembrane region" description="Helical" evidence="1">
    <location>
        <begin position="31"/>
        <end position="52"/>
    </location>
</feature>
<dbReference type="EMBL" id="OX597816">
    <property type="protein sequence ID" value="CAI9719610.1"/>
    <property type="molecule type" value="Genomic_DNA"/>
</dbReference>
<keyword evidence="1" id="KW-0812">Transmembrane</keyword>
<proteinExistence type="predicted"/>